<evidence type="ECO:0000313" key="2">
    <source>
        <dbReference type="EMBL" id="MBE9255019.1"/>
    </source>
</evidence>
<feature type="transmembrane region" description="Helical" evidence="1">
    <location>
        <begin position="235"/>
        <end position="253"/>
    </location>
</feature>
<feature type="transmembrane region" description="Helical" evidence="1">
    <location>
        <begin position="149"/>
        <end position="178"/>
    </location>
</feature>
<evidence type="ECO:0000313" key="3">
    <source>
        <dbReference type="Proteomes" id="UP000658720"/>
    </source>
</evidence>
<feature type="transmembrane region" description="Helical" evidence="1">
    <location>
        <begin position="53"/>
        <end position="77"/>
    </location>
</feature>
<dbReference type="Proteomes" id="UP000658720">
    <property type="component" value="Unassembled WGS sequence"/>
</dbReference>
<organism evidence="2 3">
    <name type="scientific">Synechocystis salina LEGE 00031</name>
    <dbReference type="NCBI Taxonomy" id="1828736"/>
    <lineage>
        <taxon>Bacteria</taxon>
        <taxon>Bacillati</taxon>
        <taxon>Cyanobacteriota</taxon>
        <taxon>Cyanophyceae</taxon>
        <taxon>Synechococcales</taxon>
        <taxon>Merismopediaceae</taxon>
        <taxon>Synechocystis</taxon>
    </lineage>
</organism>
<keyword evidence="1" id="KW-1133">Transmembrane helix</keyword>
<evidence type="ECO:0000256" key="1">
    <source>
        <dbReference type="SAM" id="Phobius"/>
    </source>
</evidence>
<dbReference type="PANTHER" id="PTHR43471">
    <property type="entry name" value="ABC TRANSPORTER PERMEASE"/>
    <property type="match status" value="1"/>
</dbReference>
<dbReference type="PANTHER" id="PTHR43471:SF10">
    <property type="entry name" value="SLL1107 PROTEIN"/>
    <property type="match status" value="1"/>
</dbReference>
<reference evidence="2 3" key="1">
    <citation type="submission" date="2020-10" db="EMBL/GenBank/DDBJ databases">
        <authorList>
            <person name="Castelo-Branco R."/>
            <person name="Eusebio N."/>
            <person name="Adriana R."/>
            <person name="Vieira A."/>
            <person name="Brugerolle De Fraissinette N."/>
            <person name="Rezende De Castro R."/>
            <person name="Schneider M.P."/>
            <person name="Vasconcelos V."/>
            <person name="Leao P.N."/>
        </authorList>
    </citation>
    <scope>NUCLEOTIDE SEQUENCE [LARGE SCALE GENOMIC DNA]</scope>
    <source>
        <strain evidence="2 3">LEGE 00031</strain>
    </source>
</reference>
<feature type="transmembrane region" description="Helical" evidence="1">
    <location>
        <begin position="23"/>
        <end position="41"/>
    </location>
</feature>
<protein>
    <submittedName>
        <fullName evidence="2">ABC transporter permease</fullName>
    </submittedName>
</protein>
<proteinExistence type="predicted"/>
<accession>A0ABR9VUK0</accession>
<feature type="transmembrane region" description="Helical" evidence="1">
    <location>
        <begin position="105"/>
        <end position="128"/>
    </location>
</feature>
<keyword evidence="1" id="KW-0812">Transmembrane</keyword>
<sequence>MINIFRIWAIAANGFREVIRDRILYVIGFFAILMALALRILPEISVGADGKIFLDLGLAATSLLGAIVAIFVGTGLINKEIEKRTVLVLIPKPLSRSELIIGKHLGLSGVLAAMLVIMTSIYLAMLAWAKIPFSPTAILISQGFLLLELAVLTAIAILFGVFTSSILATLLSFGVYFMGHISRDLLKLGEITKNTNIETLTKYLYLVLPNLERFNLKNEAVYGILPTSGELWANLLYGILYITLMLTLANLIFTRRQF</sequence>
<name>A0ABR9VUK0_9SYNC</name>
<keyword evidence="1" id="KW-0472">Membrane</keyword>
<dbReference type="RefSeq" id="WP_194020486.1">
    <property type="nucleotide sequence ID" value="NZ_JADEVV010000046.1"/>
</dbReference>
<gene>
    <name evidence="2" type="ORF">IQ217_14460</name>
</gene>
<keyword evidence="3" id="KW-1185">Reference proteome</keyword>
<comment type="caution">
    <text evidence="2">The sequence shown here is derived from an EMBL/GenBank/DDBJ whole genome shotgun (WGS) entry which is preliminary data.</text>
</comment>
<dbReference type="Pfam" id="PF12679">
    <property type="entry name" value="ABC2_membrane_2"/>
    <property type="match status" value="1"/>
</dbReference>
<dbReference type="EMBL" id="JADEVV010000046">
    <property type="protein sequence ID" value="MBE9255019.1"/>
    <property type="molecule type" value="Genomic_DNA"/>
</dbReference>